<sequence length="269" mass="31674">MDASNHHWFGNDKPKAFLHAAIDDATGNIVGLWFDHQETLDGYYNVFYQILTKYGIPKIFYTDNRTVFGYKKKIDSGKINTENDTYTQFQKCCNDLGVEVIRTSIPQAKGRIERLFGTLQSRLISELRLNKIKNLEDGNKFLKTYINIFNNQFAFPIDDNKSAMVKAPTQNEIYVYLSRFCKRKTDSGSTITYYGKKYFPYKNNKVQYIQPRTDVIVLKSFINEFYLSYNNKIYELKEIALKPIIKEDLIKTKKVYIPNKDHPWRYGYQ</sequence>
<evidence type="ECO:0000313" key="2">
    <source>
        <dbReference type="EMBL" id="BDT04036.1"/>
    </source>
</evidence>
<dbReference type="NCBIfam" id="NF033594">
    <property type="entry name" value="transpos_ISNCY_2"/>
    <property type="match status" value="1"/>
</dbReference>
<dbReference type="PANTHER" id="PTHR35004:SF7">
    <property type="entry name" value="INTEGRASE PROTEIN"/>
    <property type="match status" value="1"/>
</dbReference>
<reference evidence="2 3" key="1">
    <citation type="journal article" date="2022" name="Front. Microbiol.">
        <title>Male-killing mechanisms vary between Spiroplasma species.</title>
        <authorList>
            <person name="Arai H."/>
            <person name="Inoue M."/>
            <person name="Kageyama D."/>
        </authorList>
    </citation>
    <scope>NUCLEOTIDE SEQUENCE [LARGE SCALE GENOMIC DNA]</scope>
    <source>
        <strain evidence="3">sHm</strain>
    </source>
</reference>
<dbReference type="InterPro" id="IPR036397">
    <property type="entry name" value="RNaseH_sf"/>
</dbReference>
<name>A0ABN6SY50_9MOLU</name>
<dbReference type="EMBL" id="AP026933">
    <property type="protein sequence ID" value="BDT04036.1"/>
    <property type="molecule type" value="Genomic_DNA"/>
</dbReference>
<evidence type="ECO:0000259" key="1">
    <source>
        <dbReference type="PROSITE" id="PS50994"/>
    </source>
</evidence>
<keyword evidence="3" id="KW-1185">Reference proteome</keyword>
<proteinExistence type="predicted"/>
<dbReference type="Gene3D" id="3.30.420.10">
    <property type="entry name" value="Ribonuclease H-like superfamily/Ribonuclease H"/>
    <property type="match status" value="1"/>
</dbReference>
<dbReference type="PROSITE" id="PS50994">
    <property type="entry name" value="INTEGRASE"/>
    <property type="match status" value="1"/>
</dbReference>
<gene>
    <name evidence="2" type="ORF">SHM_16820</name>
</gene>
<dbReference type="PANTHER" id="PTHR35004">
    <property type="entry name" value="TRANSPOSASE RV3428C-RELATED"/>
    <property type="match status" value="1"/>
</dbReference>
<dbReference type="InterPro" id="IPR001584">
    <property type="entry name" value="Integrase_cat-core"/>
</dbReference>
<accession>A0ABN6SY50</accession>
<protein>
    <recommendedName>
        <fullName evidence="1">Integrase catalytic domain-containing protein</fullName>
    </recommendedName>
</protein>
<dbReference type="InterPro" id="IPR047797">
    <property type="entry name" value="ISNCY_transpos"/>
</dbReference>
<dbReference type="InterPro" id="IPR012337">
    <property type="entry name" value="RNaseH-like_sf"/>
</dbReference>
<dbReference type="Proteomes" id="UP001163387">
    <property type="component" value="Chromosome"/>
</dbReference>
<dbReference type="SUPFAM" id="SSF53098">
    <property type="entry name" value="Ribonuclease H-like"/>
    <property type="match status" value="1"/>
</dbReference>
<organism evidence="2 3">
    <name type="scientific">Spiroplasma ixodetis</name>
    <dbReference type="NCBI Taxonomy" id="2141"/>
    <lineage>
        <taxon>Bacteria</taxon>
        <taxon>Bacillati</taxon>
        <taxon>Mycoplasmatota</taxon>
        <taxon>Mollicutes</taxon>
        <taxon>Entomoplasmatales</taxon>
        <taxon>Spiroplasmataceae</taxon>
        <taxon>Spiroplasma</taxon>
    </lineage>
</organism>
<feature type="domain" description="Integrase catalytic" evidence="1">
    <location>
        <begin position="1"/>
        <end position="176"/>
    </location>
</feature>
<evidence type="ECO:0000313" key="3">
    <source>
        <dbReference type="Proteomes" id="UP001163387"/>
    </source>
</evidence>